<name>A0ABD2IQT0_9BILA</name>
<comment type="caution">
    <text evidence="2">The sequence shown here is derived from an EMBL/GenBank/DDBJ whole genome shotgun (WGS) entry which is preliminary data.</text>
</comment>
<dbReference type="Proteomes" id="UP001620626">
    <property type="component" value="Unassembled WGS sequence"/>
</dbReference>
<sequence>MDEQEIHNQLLNVNEQLRELNAEDEHLLLDQSNRNQGANGDENLVDRGLLRPNQIAGNVTPRENDNFLTSTPNISPIRHAQQLQNSLYFIKLTQKPQQKN</sequence>
<reference evidence="2 3" key="1">
    <citation type="submission" date="2024-10" db="EMBL/GenBank/DDBJ databases">
        <authorList>
            <person name="Kim D."/>
        </authorList>
    </citation>
    <scope>NUCLEOTIDE SEQUENCE [LARGE SCALE GENOMIC DNA]</scope>
    <source>
        <strain evidence="2">BH-2024</strain>
    </source>
</reference>
<gene>
    <name evidence="2" type="ORF">niasHT_038899</name>
</gene>
<organism evidence="2 3">
    <name type="scientific">Heterodera trifolii</name>
    <dbReference type="NCBI Taxonomy" id="157864"/>
    <lineage>
        <taxon>Eukaryota</taxon>
        <taxon>Metazoa</taxon>
        <taxon>Ecdysozoa</taxon>
        <taxon>Nematoda</taxon>
        <taxon>Chromadorea</taxon>
        <taxon>Rhabditida</taxon>
        <taxon>Tylenchina</taxon>
        <taxon>Tylenchomorpha</taxon>
        <taxon>Tylenchoidea</taxon>
        <taxon>Heteroderidae</taxon>
        <taxon>Heteroderinae</taxon>
        <taxon>Heterodera</taxon>
    </lineage>
</organism>
<evidence type="ECO:0000256" key="1">
    <source>
        <dbReference type="SAM" id="MobiDB-lite"/>
    </source>
</evidence>
<feature type="region of interest" description="Disordered" evidence="1">
    <location>
        <begin position="30"/>
        <end position="49"/>
    </location>
</feature>
<accession>A0ABD2IQT0</accession>
<dbReference type="AlphaFoldDB" id="A0ABD2IQT0"/>
<protein>
    <submittedName>
        <fullName evidence="2">Uncharacterized protein</fullName>
    </submittedName>
</protein>
<evidence type="ECO:0000313" key="2">
    <source>
        <dbReference type="EMBL" id="KAL3080462.1"/>
    </source>
</evidence>
<evidence type="ECO:0000313" key="3">
    <source>
        <dbReference type="Proteomes" id="UP001620626"/>
    </source>
</evidence>
<dbReference type="EMBL" id="JBICBT010001160">
    <property type="protein sequence ID" value="KAL3080462.1"/>
    <property type="molecule type" value="Genomic_DNA"/>
</dbReference>
<keyword evidence="3" id="KW-1185">Reference proteome</keyword>
<proteinExistence type="predicted"/>